<dbReference type="Ensembl" id="ENSOMYT00000129553.1">
    <property type="protein sequence ID" value="ENSOMYP00000133736.1"/>
    <property type="gene ID" value="ENSOMYG00000064477.1"/>
</dbReference>
<evidence type="ECO:0000313" key="1">
    <source>
        <dbReference type="Ensembl" id="ENSOMYP00000133736.1"/>
    </source>
</evidence>
<keyword evidence="2" id="KW-1185">Reference proteome</keyword>
<reference evidence="1" key="1">
    <citation type="submission" date="2020-07" db="EMBL/GenBank/DDBJ databases">
        <title>A long reads based de novo assembly of the rainbow trout Arlee double haploid line genome.</title>
        <authorList>
            <person name="Gao G."/>
            <person name="Palti Y."/>
        </authorList>
    </citation>
    <scope>NUCLEOTIDE SEQUENCE [LARGE SCALE GENOMIC DNA]</scope>
</reference>
<evidence type="ECO:0000313" key="2">
    <source>
        <dbReference type="Proteomes" id="UP000694395"/>
    </source>
</evidence>
<dbReference type="AlphaFoldDB" id="A0A8L0DRP0"/>
<organism evidence="1 2">
    <name type="scientific">Oncorhynchus mykiss</name>
    <name type="common">Rainbow trout</name>
    <name type="synonym">Salmo gairdneri</name>
    <dbReference type="NCBI Taxonomy" id="8022"/>
    <lineage>
        <taxon>Eukaryota</taxon>
        <taxon>Metazoa</taxon>
        <taxon>Chordata</taxon>
        <taxon>Craniata</taxon>
        <taxon>Vertebrata</taxon>
        <taxon>Euteleostomi</taxon>
        <taxon>Actinopterygii</taxon>
        <taxon>Neopterygii</taxon>
        <taxon>Teleostei</taxon>
        <taxon>Protacanthopterygii</taxon>
        <taxon>Salmoniformes</taxon>
        <taxon>Salmonidae</taxon>
        <taxon>Salmoninae</taxon>
        <taxon>Oncorhynchus</taxon>
    </lineage>
</organism>
<protein>
    <submittedName>
        <fullName evidence="1">Uncharacterized protein</fullName>
    </submittedName>
</protein>
<name>A0A8L0DRP0_ONCMY</name>
<dbReference type="Proteomes" id="UP000694395">
    <property type="component" value="Chromosome 15"/>
</dbReference>
<reference evidence="1" key="3">
    <citation type="submission" date="2025-09" db="UniProtKB">
        <authorList>
            <consortium name="Ensembl"/>
        </authorList>
    </citation>
    <scope>IDENTIFICATION</scope>
</reference>
<accession>A0A8L0DRP0</accession>
<reference evidence="1" key="2">
    <citation type="submission" date="2025-08" db="UniProtKB">
        <authorList>
            <consortium name="Ensembl"/>
        </authorList>
    </citation>
    <scope>IDENTIFICATION</scope>
</reference>
<proteinExistence type="predicted"/>
<sequence length="106" mass="11190">LDVEGEVLSAREGVLAGVVRVREGVLAGVVSLREGVLAGAVSVREGVLAGVVSEVDWIETVLSGAGADVDQCMTPSSYLMRNSGYTWCFSKTTYMDGFRTLSTQLS</sequence>